<feature type="domain" description="Aldehyde dehydrogenase" evidence="3">
    <location>
        <begin position="29"/>
        <end position="489"/>
    </location>
</feature>
<dbReference type="InterPro" id="IPR015590">
    <property type="entry name" value="Aldehyde_DH_dom"/>
</dbReference>
<evidence type="ECO:0000256" key="1">
    <source>
        <dbReference type="ARBA" id="ARBA00023002"/>
    </source>
</evidence>
<dbReference type="SUPFAM" id="SSF53720">
    <property type="entry name" value="ALDH-like"/>
    <property type="match status" value="1"/>
</dbReference>
<accession>A0ABP9XFK5</accession>
<feature type="region of interest" description="Disordered" evidence="2">
    <location>
        <begin position="1"/>
        <end position="20"/>
    </location>
</feature>
<dbReference type="PROSITE" id="PS00070">
    <property type="entry name" value="ALDEHYDE_DEHYDR_CYS"/>
    <property type="match status" value="1"/>
</dbReference>
<dbReference type="InterPro" id="IPR016161">
    <property type="entry name" value="Ald_DH/histidinol_DH"/>
</dbReference>
<keyword evidence="5" id="KW-1185">Reference proteome</keyword>
<name>A0ABP9XFK5_9DEIO</name>
<organism evidence="4 5">
    <name type="scientific">Deinococcus aluminii</name>
    <dbReference type="NCBI Taxonomy" id="1656885"/>
    <lineage>
        <taxon>Bacteria</taxon>
        <taxon>Thermotogati</taxon>
        <taxon>Deinococcota</taxon>
        <taxon>Deinococci</taxon>
        <taxon>Deinococcales</taxon>
        <taxon>Deinococcaceae</taxon>
        <taxon>Deinococcus</taxon>
    </lineage>
</organism>
<dbReference type="PANTHER" id="PTHR11699">
    <property type="entry name" value="ALDEHYDE DEHYDROGENASE-RELATED"/>
    <property type="match status" value="1"/>
</dbReference>
<dbReference type="InterPro" id="IPR016160">
    <property type="entry name" value="Ald_DH_CS_CYS"/>
</dbReference>
<dbReference type="InterPro" id="IPR016163">
    <property type="entry name" value="Ald_DH_C"/>
</dbReference>
<dbReference type="Proteomes" id="UP001404956">
    <property type="component" value="Unassembled WGS sequence"/>
</dbReference>
<dbReference type="EMBL" id="BAABRV010000006">
    <property type="protein sequence ID" value="GAA5534147.1"/>
    <property type="molecule type" value="Genomic_DNA"/>
</dbReference>
<gene>
    <name evidence="4" type="primary">davD</name>
    <name evidence="4" type="ORF">Dalu01_02555</name>
</gene>
<reference evidence="4 5" key="1">
    <citation type="submission" date="2024-02" db="EMBL/GenBank/DDBJ databases">
        <title>Deinococcus aluminii NBRC 112889.</title>
        <authorList>
            <person name="Ichikawa N."/>
            <person name="Katano-Makiyama Y."/>
            <person name="Hidaka K."/>
        </authorList>
    </citation>
    <scope>NUCLEOTIDE SEQUENCE [LARGE SCALE GENOMIC DNA]</scope>
    <source>
        <strain evidence="4 5">NBRC 112889</strain>
    </source>
</reference>
<dbReference type="Gene3D" id="3.40.309.10">
    <property type="entry name" value="Aldehyde Dehydrogenase, Chain A, domain 2"/>
    <property type="match status" value="1"/>
</dbReference>
<protein>
    <submittedName>
        <fullName evidence="4">Glutarate-semialdehyde dehydrogenase</fullName>
    </submittedName>
</protein>
<proteinExistence type="predicted"/>
<evidence type="ECO:0000313" key="5">
    <source>
        <dbReference type="Proteomes" id="UP001404956"/>
    </source>
</evidence>
<evidence type="ECO:0000256" key="2">
    <source>
        <dbReference type="SAM" id="MobiDB-lite"/>
    </source>
</evidence>
<evidence type="ECO:0000259" key="3">
    <source>
        <dbReference type="Pfam" id="PF00171"/>
    </source>
</evidence>
<comment type="caution">
    <text evidence="4">The sequence shown here is derived from an EMBL/GenBank/DDBJ whole genome shotgun (WGS) entry which is preliminary data.</text>
</comment>
<dbReference type="InterPro" id="IPR016162">
    <property type="entry name" value="Ald_DH_N"/>
</dbReference>
<sequence length="498" mass="53897">MTQTANAQTQGTQTTPMLIGGRPAYSSTGRIYEVRNPANGQVVGIVPQATVEDANRAVEAAQAAFRGWAETSPDDRAELLFKGIELLKQNEKEIVRLLSQEQGKPVFEAKGEVHHLIHGLTFYAGLSSKIRGAEVPLPPAMGKYSYGVLFRRPVGVAVGITPWNFPLTLMGTKVGPALIAGCPIIIKPAQTTPLATLRVIELLNEAGLPPGVLQCVTGSGSELGEPLITHPAVRRVALTGSSNTGRRVMELAGRDFKRVTLELGGSDPMIVCPDANLKAAINGAMVGRFWNAGQQCLAVKRLYVFEEVYEEFLSGLIDKVSRYELGDPSTPAEKPKVRMGPLHAEFQRREIEEQLADAVAKGAKVVLGGKRPEGLDQGFYFEPTIVTDVPEDSRLVTEEVFGPVLPVFRVKTLDEAIQKANNSPWGLGSSIWTNNMIWANKAVREIEAGVTWINMIHYGYDELPFGGVKASGLGREHGPEAVDYYLEDKGAVFGGLEG</sequence>
<dbReference type="RefSeq" id="WP_345455224.1">
    <property type="nucleotide sequence ID" value="NZ_BAABRV010000006.1"/>
</dbReference>
<dbReference type="Gene3D" id="3.40.605.10">
    <property type="entry name" value="Aldehyde Dehydrogenase, Chain A, domain 1"/>
    <property type="match status" value="1"/>
</dbReference>
<dbReference type="Pfam" id="PF00171">
    <property type="entry name" value="Aldedh"/>
    <property type="match status" value="1"/>
</dbReference>
<evidence type="ECO:0000313" key="4">
    <source>
        <dbReference type="EMBL" id="GAA5534147.1"/>
    </source>
</evidence>
<dbReference type="CDD" id="cd07078">
    <property type="entry name" value="ALDH"/>
    <property type="match status" value="1"/>
</dbReference>
<feature type="compositionally biased region" description="Low complexity" evidence="2">
    <location>
        <begin position="1"/>
        <end position="15"/>
    </location>
</feature>
<keyword evidence="1" id="KW-0560">Oxidoreductase</keyword>